<sequence>MANSNNKIDFDKVNEYAKVLGIPAKGKKKDEFINEVLDAIVAQYTENEEGMAAKDFKAYKEENKGMLQFYMANKDYGQKPEKEVVEEPETAEGVDVEEPEDMAEEEPEEPETAGEPVVEEKVEKKVDKTQKKDKEKEKKAVKKSVVKKTRAEIFGEIMADGKAKTKKGIIEEMVNRYKGSSAEADFQVTTFLRLLVALGFAEKNAEDAYRLLG</sequence>
<dbReference type="AlphaFoldDB" id="A0A6M3M5P2"/>
<reference evidence="2" key="1">
    <citation type="submission" date="2020-03" db="EMBL/GenBank/DDBJ databases">
        <title>The deep terrestrial virosphere.</title>
        <authorList>
            <person name="Holmfeldt K."/>
            <person name="Nilsson E."/>
            <person name="Simone D."/>
            <person name="Lopez-Fernandez M."/>
            <person name="Wu X."/>
            <person name="de Brujin I."/>
            <person name="Lundin D."/>
            <person name="Andersson A."/>
            <person name="Bertilsson S."/>
            <person name="Dopson M."/>
        </authorList>
    </citation>
    <scope>NUCLEOTIDE SEQUENCE</scope>
    <source>
        <strain evidence="2">MM171B00920</strain>
    </source>
</reference>
<evidence type="ECO:0000313" key="2">
    <source>
        <dbReference type="EMBL" id="QJB03067.1"/>
    </source>
</evidence>
<feature type="compositionally biased region" description="Acidic residues" evidence="1">
    <location>
        <begin position="86"/>
        <end position="112"/>
    </location>
</feature>
<feature type="compositionally biased region" description="Basic and acidic residues" evidence="1">
    <location>
        <begin position="118"/>
        <end position="138"/>
    </location>
</feature>
<dbReference type="EMBL" id="MT143823">
    <property type="protein sequence ID" value="QJB03067.1"/>
    <property type="molecule type" value="Genomic_DNA"/>
</dbReference>
<gene>
    <name evidence="2" type="ORF">MM171B00920_0005</name>
</gene>
<name>A0A6M3M5P2_9ZZZZ</name>
<proteinExistence type="predicted"/>
<organism evidence="2">
    <name type="scientific">viral metagenome</name>
    <dbReference type="NCBI Taxonomy" id="1070528"/>
    <lineage>
        <taxon>unclassified sequences</taxon>
        <taxon>metagenomes</taxon>
        <taxon>organismal metagenomes</taxon>
    </lineage>
</organism>
<protein>
    <submittedName>
        <fullName evidence="2">Uncharacterized protein</fullName>
    </submittedName>
</protein>
<evidence type="ECO:0000256" key="1">
    <source>
        <dbReference type="SAM" id="MobiDB-lite"/>
    </source>
</evidence>
<accession>A0A6M3M5P2</accession>
<feature type="region of interest" description="Disordered" evidence="1">
    <location>
        <begin position="77"/>
        <end position="143"/>
    </location>
</feature>